<evidence type="ECO:0000256" key="1">
    <source>
        <dbReference type="ARBA" id="ARBA00001946"/>
    </source>
</evidence>
<reference evidence="11" key="1">
    <citation type="submission" date="2019-08" db="EMBL/GenBank/DDBJ databases">
        <title>The genome of the North American firefly Photinus pyralis.</title>
        <authorList>
            <consortium name="Photinus pyralis genome working group"/>
            <person name="Fallon T.R."/>
            <person name="Sander Lower S.E."/>
            <person name="Weng J.-K."/>
        </authorList>
    </citation>
    <scope>NUCLEOTIDE SEQUENCE</scope>
    <source>
        <strain evidence="11">TRF0915ILg1</strain>
        <tissue evidence="11">Whole body</tissue>
    </source>
</reference>
<evidence type="ECO:0000256" key="3">
    <source>
        <dbReference type="ARBA" id="ARBA00006432"/>
    </source>
</evidence>
<dbReference type="OrthoDB" id="10253869at2759"/>
<comment type="subcellular location">
    <subcellularLocation>
        <location evidence="2">Peroxisome</location>
    </subcellularLocation>
</comment>
<evidence type="ECO:0000259" key="10">
    <source>
        <dbReference type="Pfam" id="PF13193"/>
    </source>
</evidence>
<dbReference type="InterPro" id="IPR045851">
    <property type="entry name" value="AMP-bd_C_sf"/>
</dbReference>
<evidence type="ECO:0000256" key="7">
    <source>
        <dbReference type="ARBA" id="ARBA00022842"/>
    </source>
</evidence>
<dbReference type="InterPro" id="IPR000873">
    <property type="entry name" value="AMP-dep_synth/lig_dom"/>
</dbReference>
<dbReference type="Proteomes" id="UP000801492">
    <property type="component" value="Unassembled WGS sequence"/>
</dbReference>
<evidence type="ECO:0000256" key="2">
    <source>
        <dbReference type="ARBA" id="ARBA00004275"/>
    </source>
</evidence>
<keyword evidence="5" id="KW-0547">Nucleotide-binding</keyword>
<keyword evidence="12" id="KW-1185">Reference proteome</keyword>
<dbReference type="PANTHER" id="PTHR24096:SF423">
    <property type="entry name" value="GM05240P"/>
    <property type="match status" value="1"/>
</dbReference>
<dbReference type="AlphaFoldDB" id="A0A8K0GL46"/>
<proteinExistence type="inferred from homology"/>
<evidence type="ECO:0000256" key="8">
    <source>
        <dbReference type="ARBA" id="ARBA00023140"/>
    </source>
</evidence>
<dbReference type="GO" id="GO:0046872">
    <property type="term" value="F:metal ion binding"/>
    <property type="evidence" value="ECO:0007669"/>
    <property type="project" value="UniProtKB-KW"/>
</dbReference>
<evidence type="ECO:0000256" key="5">
    <source>
        <dbReference type="ARBA" id="ARBA00022741"/>
    </source>
</evidence>
<dbReference type="Gene3D" id="2.30.38.10">
    <property type="entry name" value="Luciferase, Domain 3"/>
    <property type="match status" value="1"/>
</dbReference>
<dbReference type="SUPFAM" id="SSF56801">
    <property type="entry name" value="Acetyl-CoA synthetase-like"/>
    <property type="match status" value="1"/>
</dbReference>
<dbReference type="FunFam" id="3.30.300.30:FF:000007">
    <property type="entry name" value="4-coumarate--CoA ligase 2"/>
    <property type="match status" value="1"/>
</dbReference>
<keyword evidence="7" id="KW-0460">Magnesium</keyword>
<protein>
    <recommendedName>
        <fullName evidence="13">Luciferin 4-monooxygenase</fullName>
    </recommendedName>
</protein>
<keyword evidence="6" id="KW-0067">ATP-binding</keyword>
<keyword evidence="8" id="KW-0576">Peroxisome</keyword>
<comment type="caution">
    <text evidence="11">The sequence shown here is derived from an EMBL/GenBank/DDBJ whole genome shotgun (WGS) entry which is preliminary data.</text>
</comment>
<dbReference type="GO" id="GO:0005524">
    <property type="term" value="F:ATP binding"/>
    <property type="evidence" value="ECO:0007669"/>
    <property type="project" value="UniProtKB-KW"/>
</dbReference>
<dbReference type="GO" id="GO:0016405">
    <property type="term" value="F:CoA-ligase activity"/>
    <property type="evidence" value="ECO:0007669"/>
    <property type="project" value="TreeGrafter"/>
</dbReference>
<evidence type="ECO:0000256" key="6">
    <source>
        <dbReference type="ARBA" id="ARBA00022840"/>
    </source>
</evidence>
<dbReference type="CDD" id="cd05911">
    <property type="entry name" value="Firefly_Luc_like"/>
    <property type="match status" value="1"/>
</dbReference>
<evidence type="ECO:0000256" key="4">
    <source>
        <dbReference type="ARBA" id="ARBA00022723"/>
    </source>
</evidence>
<accession>A0A8K0GL46</accession>
<name>A0A8K0GL46_IGNLU</name>
<gene>
    <name evidence="11" type="ORF">ILUMI_02096</name>
</gene>
<dbReference type="EMBL" id="VTPC01000866">
    <property type="protein sequence ID" value="KAF2904079.1"/>
    <property type="molecule type" value="Genomic_DNA"/>
</dbReference>
<dbReference type="InterPro" id="IPR025110">
    <property type="entry name" value="AMP-bd_C"/>
</dbReference>
<feature type="domain" description="AMP-dependent synthetase/ligase" evidence="9">
    <location>
        <begin position="42"/>
        <end position="401"/>
    </location>
</feature>
<evidence type="ECO:0000313" key="12">
    <source>
        <dbReference type="Proteomes" id="UP000801492"/>
    </source>
</evidence>
<evidence type="ECO:0000259" key="9">
    <source>
        <dbReference type="Pfam" id="PF00501"/>
    </source>
</evidence>
<dbReference type="Gene3D" id="3.40.50.980">
    <property type="match status" value="2"/>
</dbReference>
<organism evidence="11 12">
    <name type="scientific">Ignelater luminosus</name>
    <name type="common">Cucubano</name>
    <name type="synonym">Pyrophorus luminosus</name>
    <dbReference type="NCBI Taxonomy" id="2038154"/>
    <lineage>
        <taxon>Eukaryota</taxon>
        <taxon>Metazoa</taxon>
        <taxon>Ecdysozoa</taxon>
        <taxon>Arthropoda</taxon>
        <taxon>Hexapoda</taxon>
        <taxon>Insecta</taxon>
        <taxon>Pterygota</taxon>
        <taxon>Neoptera</taxon>
        <taxon>Endopterygota</taxon>
        <taxon>Coleoptera</taxon>
        <taxon>Polyphaga</taxon>
        <taxon>Elateriformia</taxon>
        <taxon>Elateroidea</taxon>
        <taxon>Elateridae</taxon>
        <taxon>Agrypninae</taxon>
        <taxon>Pyrophorini</taxon>
        <taxon>Ignelater</taxon>
    </lineage>
</organism>
<comment type="similarity">
    <text evidence="3">Belongs to the ATP-dependent AMP-binding enzyme family.</text>
</comment>
<dbReference type="Gene3D" id="3.30.300.30">
    <property type="match status" value="1"/>
</dbReference>
<dbReference type="Pfam" id="PF00501">
    <property type="entry name" value="AMP-binding"/>
    <property type="match status" value="1"/>
</dbReference>
<feature type="domain" description="AMP-binding enzyme C-terminal" evidence="10">
    <location>
        <begin position="452"/>
        <end position="528"/>
    </location>
</feature>
<evidence type="ECO:0000313" key="11">
    <source>
        <dbReference type="EMBL" id="KAF2904079.1"/>
    </source>
</evidence>
<keyword evidence="4" id="KW-0479">Metal-binding</keyword>
<dbReference type="Pfam" id="PF13193">
    <property type="entry name" value="AMP-binding_C"/>
    <property type="match status" value="1"/>
</dbReference>
<sequence length="542" mass="59980">MQATPSYILSGPKETTKIPNQTLGRLIFDCLKKRPHNDEINVNAYTGDALTAEKLLTSSVKLSIVFKKMGLGRGDVIAVICENCLNYFIPFAAAFYMGVTVNPLNSAYTVGELKSLLLISKPKLILCSEKSYKTVLEVAQDINITKANILFMEHNEYEKESEIQCFEELLESVTVNINDFEPEEYDISETALIMSSSGTTGHPKGVQLSHENIRSAILPFSNPNHGAYSSKDATVLVPPFYHLFGLLHEFCAVIIGIKVIIMDGFNPEVYLKAIQDYKATILNAVPPLVHFLARSPLVDEYDLSAVKDIVCGGAPLSSTVEKEFEDRFPKLKVRQLYGLTEASGMCVAIPRSCLPNKDGTAGVLIENVLAKIVDVETNKSVCSYKVGEICFKGPMVMKGYFSNPDATKNCFDEEGFLHTGDLGYYDEDGYFYVVDRIKELIKYKGFQVPPAELETLLLSHPAVKDCGVIGISDERAGQVPLAFVVPKEEAVVVEKELVDYVAERISVTKRLYGGVKFVKEIPKTPSGKILRRKLVDIHRGSN</sequence>
<dbReference type="PANTHER" id="PTHR24096">
    <property type="entry name" value="LONG-CHAIN-FATTY-ACID--COA LIGASE"/>
    <property type="match status" value="1"/>
</dbReference>
<dbReference type="GO" id="GO:0005777">
    <property type="term" value="C:peroxisome"/>
    <property type="evidence" value="ECO:0007669"/>
    <property type="project" value="UniProtKB-SubCell"/>
</dbReference>
<evidence type="ECO:0008006" key="13">
    <source>
        <dbReference type="Google" id="ProtNLM"/>
    </source>
</evidence>
<comment type="cofactor">
    <cofactor evidence="1">
        <name>Mg(2+)</name>
        <dbReference type="ChEBI" id="CHEBI:18420"/>
    </cofactor>
</comment>